<evidence type="ECO:0000313" key="2">
    <source>
        <dbReference type="Proteomes" id="UP000531659"/>
    </source>
</evidence>
<reference evidence="1 2" key="1">
    <citation type="submission" date="2020-05" db="EMBL/GenBank/DDBJ databases">
        <title>Complete genome of Clostridium estertheticum subspecies estertheticum, isolated from Vacuum packed lamb meat from New Zealand imported to Switzerland.</title>
        <authorList>
            <person name="Wambui J."/>
            <person name="Stevens M.J.A."/>
            <person name="Stephan R."/>
        </authorList>
    </citation>
    <scope>NUCLEOTIDE SEQUENCE [LARGE SCALE GENOMIC DNA]</scope>
    <source>
        <strain evidence="1 2">CEST001</strain>
    </source>
</reference>
<evidence type="ECO:0000313" key="1">
    <source>
        <dbReference type="EMBL" id="NNU74839.1"/>
    </source>
</evidence>
<dbReference type="Gene3D" id="3.40.50.300">
    <property type="entry name" value="P-loop containing nucleotide triphosphate hydrolases"/>
    <property type="match status" value="1"/>
</dbReference>
<dbReference type="EMBL" id="JABEYB010000002">
    <property type="protein sequence ID" value="NNU74839.1"/>
    <property type="molecule type" value="Genomic_DNA"/>
</dbReference>
<dbReference type="InterPro" id="IPR027417">
    <property type="entry name" value="P-loop_NTPase"/>
</dbReference>
<gene>
    <name evidence="1" type="ORF">HLQ16_02690</name>
</gene>
<protein>
    <recommendedName>
        <fullName evidence="3">ATP-binding cassette domain-containing protein</fullName>
    </recommendedName>
</protein>
<comment type="caution">
    <text evidence="1">The sequence shown here is derived from an EMBL/GenBank/DDBJ whole genome shotgun (WGS) entry which is preliminary data.</text>
</comment>
<evidence type="ECO:0008006" key="3">
    <source>
        <dbReference type="Google" id="ProtNLM"/>
    </source>
</evidence>
<dbReference type="SUPFAM" id="SSF52540">
    <property type="entry name" value="P-loop containing nucleoside triphosphate hydrolases"/>
    <property type="match status" value="1"/>
</dbReference>
<dbReference type="AlphaFoldDB" id="A0A7Y3SVW8"/>
<dbReference type="Proteomes" id="UP000531659">
    <property type="component" value="Unassembled WGS sequence"/>
</dbReference>
<accession>A0A7Y3SVW8</accession>
<name>A0A7Y3SVW8_9CLOT</name>
<proteinExistence type="predicted"/>
<dbReference type="RefSeq" id="WP_171295686.1">
    <property type="nucleotide sequence ID" value="NZ_CP077615.1"/>
</dbReference>
<organism evidence="1 2">
    <name type="scientific">Clostridium estertheticum</name>
    <dbReference type="NCBI Taxonomy" id="238834"/>
    <lineage>
        <taxon>Bacteria</taxon>
        <taxon>Bacillati</taxon>
        <taxon>Bacillota</taxon>
        <taxon>Clostridia</taxon>
        <taxon>Eubacteriales</taxon>
        <taxon>Clostridiaceae</taxon>
        <taxon>Clostridium</taxon>
    </lineage>
</organism>
<sequence>MLILQIRDIKKSFGDRLLFDIKNLKIDSEEKIGIVGLNGTGKATDNKNIIIIT</sequence>
<dbReference type="GeneID" id="83590305"/>